<dbReference type="PANTHER" id="PTHR47183">
    <property type="entry name" value="GLUCOSE-1-PHOSPHATE CYTIDYLYLTRANSFERASE-RELATED"/>
    <property type="match status" value="1"/>
</dbReference>
<dbReference type="RefSeq" id="WP_147147139.1">
    <property type="nucleotide sequence ID" value="NZ_BKAJ01000020.1"/>
</dbReference>
<dbReference type="SUPFAM" id="SSF53448">
    <property type="entry name" value="Nucleotide-diphospho-sugar transferases"/>
    <property type="match status" value="1"/>
</dbReference>
<gene>
    <name evidence="2" type="ORF">RSO01_11700</name>
</gene>
<organism evidence="2 3">
    <name type="scientific">Reyranella soli</name>
    <dbReference type="NCBI Taxonomy" id="1230389"/>
    <lineage>
        <taxon>Bacteria</taxon>
        <taxon>Pseudomonadati</taxon>
        <taxon>Pseudomonadota</taxon>
        <taxon>Alphaproteobacteria</taxon>
        <taxon>Hyphomicrobiales</taxon>
        <taxon>Reyranellaceae</taxon>
        <taxon>Reyranella</taxon>
    </lineage>
</organism>
<dbReference type="InterPro" id="IPR029044">
    <property type="entry name" value="Nucleotide-diphossugar_trans"/>
</dbReference>
<dbReference type="CDD" id="cd02524">
    <property type="entry name" value="G1P_cytidylyltransferase"/>
    <property type="match status" value="1"/>
</dbReference>
<name>A0A512N4U3_9HYPH</name>
<feature type="domain" description="Nucleotidyl transferase" evidence="1">
    <location>
        <begin position="3"/>
        <end position="199"/>
    </location>
</feature>
<sequence length="255" mass="28265">MQAVILAGGAGTRLSEETTFRPKPLVEIGGRPIIWHIMKIYAAHGITDFVVCLGYKGHMIKEFFASYALQLSDVTFDLGARSITTHRHEAENWRVTLIDTGLATMTGGRVARVLKYVQGDAFCLTYGDGVSNVDIGQSIAFHRAHGKLATVTAVYPPRRFGALDIVGDSVVGFREKPEGEGGFVNGGFFVLSPKVGEYLEGDDTVWEQTPLQRLASDNQLCAFRHEGFFQPMDTQRDHVYLEQIWASGHAPWKCW</sequence>
<keyword evidence="3" id="KW-1185">Reference proteome</keyword>
<keyword evidence="2" id="KW-0808">Transferase</keyword>
<dbReference type="GO" id="GO:0009243">
    <property type="term" value="P:O antigen biosynthetic process"/>
    <property type="evidence" value="ECO:0007669"/>
    <property type="project" value="InterPro"/>
</dbReference>
<dbReference type="InterPro" id="IPR013446">
    <property type="entry name" value="G1P_cyt_trans-like"/>
</dbReference>
<dbReference type="NCBIfam" id="TIGR02623">
    <property type="entry name" value="G1P_cyt_trans"/>
    <property type="match status" value="1"/>
</dbReference>
<dbReference type="Pfam" id="PF00483">
    <property type="entry name" value="NTP_transferase"/>
    <property type="match status" value="1"/>
</dbReference>
<dbReference type="GO" id="GO:0047343">
    <property type="term" value="F:glucose-1-phosphate cytidylyltransferase activity"/>
    <property type="evidence" value="ECO:0007669"/>
    <property type="project" value="InterPro"/>
</dbReference>
<dbReference type="EMBL" id="BKAJ01000020">
    <property type="protein sequence ID" value="GEP54004.1"/>
    <property type="molecule type" value="Genomic_DNA"/>
</dbReference>
<dbReference type="InterPro" id="IPR046981">
    <property type="entry name" value="G1P_cyt_trans"/>
</dbReference>
<keyword evidence="2" id="KW-0548">Nucleotidyltransferase</keyword>
<accession>A0A512N4U3</accession>
<protein>
    <submittedName>
        <fullName evidence="2">Glucose-1-phosphate cytidylyltransferase</fullName>
    </submittedName>
</protein>
<dbReference type="PANTHER" id="PTHR47183:SF1">
    <property type="entry name" value="GLUCOSE-1-PHOSPHATE CYTIDYLYLTRANSFERASE"/>
    <property type="match status" value="1"/>
</dbReference>
<proteinExistence type="predicted"/>
<reference evidence="2 3" key="1">
    <citation type="submission" date="2019-07" db="EMBL/GenBank/DDBJ databases">
        <title>Whole genome shotgun sequence of Reyranella soli NBRC 108950.</title>
        <authorList>
            <person name="Hosoyama A."/>
            <person name="Uohara A."/>
            <person name="Ohji S."/>
            <person name="Ichikawa N."/>
        </authorList>
    </citation>
    <scope>NUCLEOTIDE SEQUENCE [LARGE SCALE GENOMIC DNA]</scope>
    <source>
        <strain evidence="2 3">NBRC 108950</strain>
    </source>
</reference>
<dbReference type="Gene3D" id="3.90.550.10">
    <property type="entry name" value="Spore Coat Polysaccharide Biosynthesis Protein SpsA, Chain A"/>
    <property type="match status" value="1"/>
</dbReference>
<dbReference type="OrthoDB" id="9814110at2"/>
<dbReference type="InterPro" id="IPR005835">
    <property type="entry name" value="NTP_transferase_dom"/>
</dbReference>
<evidence type="ECO:0000313" key="2">
    <source>
        <dbReference type="EMBL" id="GEP54004.1"/>
    </source>
</evidence>
<evidence type="ECO:0000313" key="3">
    <source>
        <dbReference type="Proteomes" id="UP000321058"/>
    </source>
</evidence>
<dbReference type="AlphaFoldDB" id="A0A512N4U3"/>
<comment type="caution">
    <text evidence="2">The sequence shown here is derived from an EMBL/GenBank/DDBJ whole genome shotgun (WGS) entry which is preliminary data.</text>
</comment>
<evidence type="ECO:0000259" key="1">
    <source>
        <dbReference type="Pfam" id="PF00483"/>
    </source>
</evidence>
<dbReference type="Proteomes" id="UP000321058">
    <property type="component" value="Unassembled WGS sequence"/>
</dbReference>